<dbReference type="InterPro" id="IPR001919">
    <property type="entry name" value="CBD2"/>
</dbReference>
<comment type="caution">
    <text evidence="2">The sequence shown here is derived from an EMBL/GenBank/DDBJ whole genome shotgun (WGS) entry which is preliminary data.</text>
</comment>
<proteinExistence type="predicted"/>
<organism evidence="2 3">
    <name type="scientific">Pocillopora meandrina</name>
    <dbReference type="NCBI Taxonomy" id="46732"/>
    <lineage>
        <taxon>Eukaryota</taxon>
        <taxon>Metazoa</taxon>
        <taxon>Cnidaria</taxon>
        <taxon>Anthozoa</taxon>
        <taxon>Hexacorallia</taxon>
        <taxon>Scleractinia</taxon>
        <taxon>Astrocoeniina</taxon>
        <taxon>Pocilloporidae</taxon>
        <taxon>Pocillopora</taxon>
    </lineage>
</organism>
<accession>A0AAU9W372</accession>
<evidence type="ECO:0000259" key="1">
    <source>
        <dbReference type="Pfam" id="PF00553"/>
    </source>
</evidence>
<protein>
    <recommendedName>
        <fullName evidence="1">CBM2 domain-containing protein</fullName>
    </recommendedName>
</protein>
<reference evidence="2 3" key="1">
    <citation type="submission" date="2022-05" db="EMBL/GenBank/DDBJ databases">
        <authorList>
            <consortium name="Genoscope - CEA"/>
            <person name="William W."/>
        </authorList>
    </citation>
    <scope>NUCLEOTIDE SEQUENCE [LARGE SCALE GENOMIC DNA]</scope>
</reference>
<sequence>MTPVGPEGWRLTVNFTEPIRRLEVWQARIVSKDKQEFVLENRRWNAELEAEKTLSFPFTVTKGSRKPLKNIELSFERLGEGSGQHICPEFVNSAVILQNHCLNVHSEDAEVTIFNQWPRGFYGEISIALEDDVEDGWQLTVSFSKPVKRLSVWNAKVDSISDDKKQYILKNRFWNKKLKAERPLKFRFLGHKAKKGENKPTVTAEFTRLGEGRPRSREKENSIQKRFRVIVIIKSLDRCKSLYGVSFYRRGMSHFPLIPPCSCHIRISHGELTFYIDRIMKAICIGFTLSLMLTLVQKGLCFDEGGAKIEHQWSEGFIGKFSITPGPTLSNGWNMIVTFSQPIKILEVWQAKIQTQNKQNTVFVLENQSWNTLLEEGKKFEFNFKANNIYIS</sequence>
<evidence type="ECO:0000313" key="3">
    <source>
        <dbReference type="Proteomes" id="UP001159428"/>
    </source>
</evidence>
<dbReference type="Proteomes" id="UP001159428">
    <property type="component" value="Unassembled WGS sequence"/>
</dbReference>
<dbReference type="InterPro" id="IPR008965">
    <property type="entry name" value="CBM2/CBM3_carb-bd_dom_sf"/>
</dbReference>
<dbReference type="InterPro" id="IPR012291">
    <property type="entry name" value="CBM2_carb-bd_dom_sf"/>
</dbReference>
<feature type="domain" description="CBM2" evidence="1">
    <location>
        <begin position="109"/>
        <end position="196"/>
    </location>
</feature>
<dbReference type="Pfam" id="PF00553">
    <property type="entry name" value="CBM_2"/>
    <property type="match status" value="2"/>
</dbReference>
<dbReference type="Gene3D" id="2.60.40.290">
    <property type="match status" value="3"/>
</dbReference>
<dbReference type="GO" id="GO:0005975">
    <property type="term" value="P:carbohydrate metabolic process"/>
    <property type="evidence" value="ECO:0007669"/>
    <property type="project" value="InterPro"/>
</dbReference>
<gene>
    <name evidence="2" type="ORF">PMEA_00028896</name>
</gene>
<dbReference type="AlphaFoldDB" id="A0AAU9W372"/>
<dbReference type="GO" id="GO:0030247">
    <property type="term" value="F:polysaccharide binding"/>
    <property type="evidence" value="ECO:0007669"/>
    <property type="project" value="InterPro"/>
</dbReference>
<dbReference type="EMBL" id="CALNXJ010000006">
    <property type="protein sequence ID" value="CAH3042590.1"/>
    <property type="molecule type" value="Genomic_DNA"/>
</dbReference>
<dbReference type="GO" id="GO:0004553">
    <property type="term" value="F:hydrolase activity, hydrolyzing O-glycosyl compounds"/>
    <property type="evidence" value="ECO:0007669"/>
    <property type="project" value="InterPro"/>
</dbReference>
<feature type="domain" description="CBM2" evidence="1">
    <location>
        <begin position="309"/>
        <end position="387"/>
    </location>
</feature>
<name>A0AAU9W372_9CNID</name>
<dbReference type="SUPFAM" id="SSF49384">
    <property type="entry name" value="Carbohydrate-binding domain"/>
    <property type="match status" value="3"/>
</dbReference>
<keyword evidence="3" id="KW-1185">Reference proteome</keyword>
<evidence type="ECO:0000313" key="2">
    <source>
        <dbReference type="EMBL" id="CAH3042590.1"/>
    </source>
</evidence>